<comment type="similarity">
    <text evidence="1">Belongs to the peptidase M4 family.</text>
</comment>
<protein>
    <submittedName>
        <fullName evidence="11">Chitinase</fullName>
        <ecNumber evidence="11">3.2.1.14</ecNumber>
    </submittedName>
</protein>
<dbReference type="Gene3D" id="1.10.390.10">
    <property type="entry name" value="Neutral Protease Domain 2"/>
    <property type="match status" value="1"/>
</dbReference>
<accession>A0A3B1ALE6</accession>
<sequence>MSPKYLTALALLLLTHHVSLSAETITSHRNGLLSVEKGHAQNKIRMLRGSKGSIPLRDTSQRPLHEKVANQFAPEFGLRNPANQLIMKHSTSHNGKTSIRYQQMHLGLPVIAGELVANLNARNEVNSMSGEISTVLINDITPTISAYAASNMAIAAVSKWYQIENSQLTASSPVLSLYDTSLLQNSTSSSYLVWKIDVRPSFLSAINEYILVDALHGGIILHFNQVHTVLNRLTYTAGNTQTIPGTLVCDESAPTCVGGDQDAIDAHTNAANVYDFYLLNHGRDSIDGNGMAIVSTTHFGGAAGSANPYQNAGWVGAPFNQMIYGDNFSSADDVVGHEITHGVTDFTSDLFYYSESGAINESLSDVWGEFIDQTNNIGNDLPGVAWLMGEDLPIGAIRDMSNPPAFSDPDRMTSNLFVIGYTNNGGVHSNSGVNNKAAFLMVEGGTFNGRTITPLGIPKVADIYYEAQTNLLTSGSDFLDLYNALNQACTNLIGVGSVNVINANDCSQVQLALEAVEMNQTPNASYAPTAEICPVGINVYDLFFDDFEANNTSNWNTLNASGSSNVWQTSTTNISGSTTGNYTVQANGYTSSGTNRINDSSLAYRDAIRVPISTSTYIHFDHAFYFETGFDSSLVLRNFDGSLIEYTINNGTTWLDANSLIETGRSYTGPLYSSNTALNNRNAYTRFSNGYNQTRLNLSSLAGNNVRFRFRSIADEIVTSPPWSIDNFRVYMCTNNAPPVPNAGADQDFRINKVVQLAGSATDADGDTLSYSWAQTAGPTVTLSDTTILNPSFTTPRNTTSLQFILSVTDTAGQTESDSINITTNGNIGSGSGCSVGKNGRFDPIWILLLSFLTLIHLRRRKKIKI</sequence>
<evidence type="ECO:0000256" key="7">
    <source>
        <dbReference type="ARBA" id="ARBA00023049"/>
    </source>
</evidence>
<evidence type="ECO:0000313" key="11">
    <source>
        <dbReference type="EMBL" id="VAX00268.1"/>
    </source>
</evidence>
<dbReference type="Pfam" id="PF01447">
    <property type="entry name" value="Peptidase_M4"/>
    <property type="match status" value="1"/>
</dbReference>
<evidence type="ECO:0000259" key="8">
    <source>
        <dbReference type="Pfam" id="PF01447"/>
    </source>
</evidence>
<dbReference type="InterPro" id="IPR023612">
    <property type="entry name" value="Peptidase_M4"/>
</dbReference>
<dbReference type="Gene3D" id="3.10.450.490">
    <property type="match status" value="1"/>
</dbReference>
<organism evidence="11">
    <name type="scientific">hydrothermal vent metagenome</name>
    <dbReference type="NCBI Taxonomy" id="652676"/>
    <lineage>
        <taxon>unclassified sequences</taxon>
        <taxon>metagenomes</taxon>
        <taxon>ecological metagenomes</taxon>
    </lineage>
</organism>
<dbReference type="Pfam" id="PF22352">
    <property type="entry name" value="K319L-like_PKD"/>
    <property type="match status" value="1"/>
</dbReference>
<dbReference type="Pfam" id="PF02868">
    <property type="entry name" value="Peptidase_M4_C"/>
    <property type="match status" value="1"/>
</dbReference>
<dbReference type="Gene3D" id="3.10.170.10">
    <property type="match status" value="1"/>
</dbReference>
<dbReference type="PANTHER" id="PTHR33794:SF1">
    <property type="entry name" value="BACILLOLYSIN"/>
    <property type="match status" value="1"/>
</dbReference>
<dbReference type="GO" id="GO:0004222">
    <property type="term" value="F:metalloendopeptidase activity"/>
    <property type="evidence" value="ECO:0007669"/>
    <property type="project" value="InterPro"/>
</dbReference>
<evidence type="ECO:0000256" key="5">
    <source>
        <dbReference type="ARBA" id="ARBA00022801"/>
    </source>
</evidence>
<dbReference type="InterPro" id="IPR013856">
    <property type="entry name" value="Peptidase_M4_domain"/>
</dbReference>
<dbReference type="InterPro" id="IPR050728">
    <property type="entry name" value="Zinc_Metalloprotease_M4"/>
</dbReference>
<evidence type="ECO:0000256" key="4">
    <source>
        <dbReference type="ARBA" id="ARBA00022729"/>
    </source>
</evidence>
<dbReference type="EMBL" id="UOFR01000074">
    <property type="protein sequence ID" value="VAX00268.1"/>
    <property type="molecule type" value="Genomic_DNA"/>
</dbReference>
<keyword evidence="7" id="KW-0482">Metalloprotease</keyword>
<keyword evidence="4" id="KW-0732">Signal</keyword>
<dbReference type="EC" id="3.2.1.14" evidence="11"/>
<dbReference type="InterPro" id="IPR011096">
    <property type="entry name" value="FTP_domain"/>
</dbReference>
<dbReference type="SUPFAM" id="SSF55486">
    <property type="entry name" value="Metalloproteases ('zincins'), catalytic domain"/>
    <property type="match status" value="1"/>
</dbReference>
<dbReference type="Gene3D" id="2.60.40.10">
    <property type="entry name" value="Immunoglobulins"/>
    <property type="match status" value="1"/>
</dbReference>
<dbReference type="GO" id="GO:0006508">
    <property type="term" value="P:proteolysis"/>
    <property type="evidence" value="ECO:0007669"/>
    <property type="project" value="UniProtKB-KW"/>
</dbReference>
<dbReference type="AlphaFoldDB" id="A0A3B1ALE6"/>
<evidence type="ECO:0000256" key="6">
    <source>
        <dbReference type="ARBA" id="ARBA00022833"/>
    </source>
</evidence>
<dbReference type="CDD" id="cd09597">
    <property type="entry name" value="M4_TLP"/>
    <property type="match status" value="1"/>
</dbReference>
<name>A0A3B1ALE6_9ZZZZ</name>
<keyword evidence="6" id="KW-0862">Zinc</keyword>
<dbReference type="PANTHER" id="PTHR33794">
    <property type="entry name" value="BACILLOLYSIN"/>
    <property type="match status" value="1"/>
</dbReference>
<gene>
    <name evidence="11" type="ORF">MNBD_GAMMA21-2484</name>
</gene>
<dbReference type="GO" id="GO:0046872">
    <property type="term" value="F:metal ion binding"/>
    <property type="evidence" value="ECO:0007669"/>
    <property type="project" value="UniProtKB-KW"/>
</dbReference>
<dbReference type="InterPro" id="IPR027268">
    <property type="entry name" value="Peptidase_M4/M1_CTD_sf"/>
</dbReference>
<dbReference type="Gene3D" id="2.60.120.260">
    <property type="entry name" value="Galactose-binding domain-like"/>
    <property type="match status" value="1"/>
</dbReference>
<evidence type="ECO:0000256" key="3">
    <source>
        <dbReference type="ARBA" id="ARBA00022723"/>
    </source>
</evidence>
<feature type="domain" description="Peptidase M4" evidence="8">
    <location>
        <begin position="234"/>
        <end position="345"/>
    </location>
</feature>
<evidence type="ECO:0000259" key="9">
    <source>
        <dbReference type="Pfam" id="PF02868"/>
    </source>
</evidence>
<proteinExistence type="inferred from homology"/>
<keyword evidence="11" id="KW-0326">Glycosidase</keyword>
<dbReference type="GO" id="GO:0008843">
    <property type="term" value="F:endochitinase activity"/>
    <property type="evidence" value="ECO:0007669"/>
    <property type="project" value="UniProtKB-EC"/>
</dbReference>
<reference evidence="11" key="1">
    <citation type="submission" date="2018-06" db="EMBL/GenBank/DDBJ databases">
        <authorList>
            <person name="Zhirakovskaya E."/>
        </authorList>
    </citation>
    <scope>NUCLEOTIDE SEQUENCE</scope>
</reference>
<dbReference type="InterPro" id="IPR013783">
    <property type="entry name" value="Ig-like_fold"/>
</dbReference>
<feature type="domain" description="FTP" evidence="10">
    <location>
        <begin position="90"/>
        <end position="131"/>
    </location>
</feature>
<dbReference type="PRINTS" id="PR00730">
    <property type="entry name" value="THERMOLYSIN"/>
</dbReference>
<keyword evidence="3" id="KW-0479">Metal-binding</keyword>
<dbReference type="InterPro" id="IPR001570">
    <property type="entry name" value="Peptidase_M4_C_domain"/>
</dbReference>
<dbReference type="Pfam" id="PF07504">
    <property type="entry name" value="FTP"/>
    <property type="match status" value="1"/>
</dbReference>
<evidence type="ECO:0000256" key="1">
    <source>
        <dbReference type="ARBA" id="ARBA00009388"/>
    </source>
</evidence>
<keyword evidence="5 11" id="KW-0378">Hydrolase</keyword>
<evidence type="ECO:0000256" key="2">
    <source>
        <dbReference type="ARBA" id="ARBA00022670"/>
    </source>
</evidence>
<feature type="domain" description="Peptidase M4 C-terminal" evidence="9">
    <location>
        <begin position="348"/>
        <end position="500"/>
    </location>
</feature>
<keyword evidence="2" id="KW-0645">Protease</keyword>
<evidence type="ECO:0000259" key="10">
    <source>
        <dbReference type="Pfam" id="PF07504"/>
    </source>
</evidence>